<organism evidence="2 3">
    <name type="scientific">Artemia franciscana</name>
    <name type="common">Brine shrimp</name>
    <name type="synonym">Artemia sanfranciscana</name>
    <dbReference type="NCBI Taxonomy" id="6661"/>
    <lineage>
        <taxon>Eukaryota</taxon>
        <taxon>Metazoa</taxon>
        <taxon>Ecdysozoa</taxon>
        <taxon>Arthropoda</taxon>
        <taxon>Crustacea</taxon>
        <taxon>Branchiopoda</taxon>
        <taxon>Anostraca</taxon>
        <taxon>Artemiidae</taxon>
        <taxon>Artemia</taxon>
    </lineage>
</organism>
<evidence type="ECO:0000256" key="1">
    <source>
        <dbReference type="SAM" id="MobiDB-lite"/>
    </source>
</evidence>
<reference evidence="2" key="1">
    <citation type="submission" date="2023-07" db="EMBL/GenBank/DDBJ databases">
        <title>Chromosome-level genome assembly of Artemia franciscana.</title>
        <authorList>
            <person name="Jo E."/>
        </authorList>
    </citation>
    <scope>NUCLEOTIDE SEQUENCE</scope>
    <source>
        <tissue evidence="2">Whole body</tissue>
    </source>
</reference>
<proteinExistence type="predicted"/>
<evidence type="ECO:0000313" key="2">
    <source>
        <dbReference type="EMBL" id="KAK2704652.1"/>
    </source>
</evidence>
<dbReference type="EMBL" id="JAVRJZ010000021">
    <property type="protein sequence ID" value="KAK2704652.1"/>
    <property type="molecule type" value="Genomic_DNA"/>
</dbReference>
<comment type="caution">
    <text evidence="2">The sequence shown here is derived from an EMBL/GenBank/DDBJ whole genome shotgun (WGS) entry which is preliminary data.</text>
</comment>
<accession>A0AA88KV95</accession>
<protein>
    <submittedName>
        <fullName evidence="2">Uncharacterized protein</fullName>
    </submittedName>
</protein>
<dbReference type="Proteomes" id="UP001187531">
    <property type="component" value="Unassembled WGS sequence"/>
</dbReference>
<dbReference type="AlphaFoldDB" id="A0AA88KV95"/>
<name>A0AA88KV95_ARTSF</name>
<gene>
    <name evidence="2" type="ORF">QYM36_016886</name>
</gene>
<sequence>MFILYRSKVIMQPEKFMTIVESALYPRNYIVTLSGNPNAEAESPTSTSNASFLD</sequence>
<feature type="non-terminal residue" evidence="2">
    <location>
        <position position="54"/>
    </location>
</feature>
<feature type="region of interest" description="Disordered" evidence="1">
    <location>
        <begin position="35"/>
        <end position="54"/>
    </location>
</feature>
<keyword evidence="3" id="KW-1185">Reference proteome</keyword>
<evidence type="ECO:0000313" key="3">
    <source>
        <dbReference type="Proteomes" id="UP001187531"/>
    </source>
</evidence>